<dbReference type="Proteomes" id="UP000237105">
    <property type="component" value="Unassembled WGS sequence"/>
</dbReference>
<reference evidence="2" key="1">
    <citation type="submission" date="2016-06" db="EMBL/GenBank/DDBJ databases">
        <title>Parallel loss of symbiosis genes in relatives of nitrogen-fixing non-legume Parasponia.</title>
        <authorList>
            <person name="Van Velzen R."/>
            <person name="Holmer R."/>
            <person name="Bu F."/>
            <person name="Rutten L."/>
            <person name="Van Zeijl A."/>
            <person name="Liu W."/>
            <person name="Santuari L."/>
            <person name="Cao Q."/>
            <person name="Sharma T."/>
            <person name="Shen D."/>
            <person name="Roswanjaya Y."/>
            <person name="Wardhani T."/>
            <person name="Kalhor M.S."/>
            <person name="Jansen J."/>
            <person name="Van den Hoogen J."/>
            <person name="Gungor B."/>
            <person name="Hartog M."/>
            <person name="Hontelez J."/>
            <person name="Verver J."/>
            <person name="Yang W.-C."/>
            <person name="Schijlen E."/>
            <person name="Repin R."/>
            <person name="Schilthuizen M."/>
            <person name="Schranz E."/>
            <person name="Heidstra R."/>
            <person name="Miyata K."/>
            <person name="Fedorova E."/>
            <person name="Kohlen W."/>
            <person name="Bisseling T."/>
            <person name="Smit S."/>
            <person name="Geurts R."/>
        </authorList>
    </citation>
    <scope>NUCLEOTIDE SEQUENCE [LARGE SCALE GENOMIC DNA]</scope>
    <source>
        <strain evidence="2">cv. WU1-14</strain>
    </source>
</reference>
<dbReference type="OrthoDB" id="1107037at2759"/>
<proteinExistence type="predicted"/>
<evidence type="ECO:0000313" key="2">
    <source>
        <dbReference type="Proteomes" id="UP000237105"/>
    </source>
</evidence>
<name>A0A2P5CBR1_PARAD</name>
<keyword evidence="2" id="KW-1185">Reference proteome</keyword>
<evidence type="ECO:0000313" key="1">
    <source>
        <dbReference type="EMBL" id="PON58468.1"/>
    </source>
</evidence>
<protein>
    <submittedName>
        <fullName evidence="1">Uncharacterized protein</fullName>
    </submittedName>
</protein>
<comment type="caution">
    <text evidence="1">The sequence shown here is derived from an EMBL/GenBank/DDBJ whole genome shotgun (WGS) entry which is preliminary data.</text>
</comment>
<dbReference type="AlphaFoldDB" id="A0A2P5CBR1"/>
<accession>A0A2P5CBR1</accession>
<gene>
    <name evidence="1" type="ORF">PanWU01x14_166800</name>
</gene>
<dbReference type="EMBL" id="JXTB01000149">
    <property type="protein sequence ID" value="PON58468.1"/>
    <property type="molecule type" value="Genomic_DNA"/>
</dbReference>
<sequence>MPTKEETQINFLLLFLKSPSKKIKRSVQDKCASILKKKGRATVETLSDDEEVDHMSNFMAFVANSQT</sequence>
<organism evidence="1 2">
    <name type="scientific">Parasponia andersonii</name>
    <name type="common">Sponia andersonii</name>
    <dbReference type="NCBI Taxonomy" id="3476"/>
    <lineage>
        <taxon>Eukaryota</taxon>
        <taxon>Viridiplantae</taxon>
        <taxon>Streptophyta</taxon>
        <taxon>Embryophyta</taxon>
        <taxon>Tracheophyta</taxon>
        <taxon>Spermatophyta</taxon>
        <taxon>Magnoliopsida</taxon>
        <taxon>eudicotyledons</taxon>
        <taxon>Gunneridae</taxon>
        <taxon>Pentapetalae</taxon>
        <taxon>rosids</taxon>
        <taxon>fabids</taxon>
        <taxon>Rosales</taxon>
        <taxon>Cannabaceae</taxon>
        <taxon>Parasponia</taxon>
    </lineage>
</organism>